<accession>A0A1L9S9R7</accession>
<dbReference type="InterPro" id="IPR015366">
    <property type="entry name" value="S53_propep"/>
</dbReference>
<keyword evidence="2 9" id="KW-0645">Protease</keyword>
<dbReference type="InterPro" id="IPR036852">
    <property type="entry name" value="Peptidase_S8/S53_dom_sf"/>
</dbReference>
<dbReference type="GO" id="GO:0004252">
    <property type="term" value="F:serine-type endopeptidase activity"/>
    <property type="evidence" value="ECO:0007669"/>
    <property type="project" value="UniProtKB-UniRule"/>
</dbReference>
<evidence type="ECO:0000256" key="1">
    <source>
        <dbReference type="ARBA" id="ARBA00004239"/>
    </source>
</evidence>
<dbReference type="GO" id="GO:0005576">
    <property type="term" value="C:extracellular region"/>
    <property type="evidence" value="ECO:0007669"/>
    <property type="project" value="UniProtKB-SubCell"/>
</dbReference>
<evidence type="ECO:0000259" key="11">
    <source>
        <dbReference type="PROSITE" id="PS51695"/>
    </source>
</evidence>
<dbReference type="InterPro" id="IPR030400">
    <property type="entry name" value="Sedolisin_dom"/>
</dbReference>
<evidence type="ECO:0000256" key="2">
    <source>
        <dbReference type="ARBA" id="ARBA00022670"/>
    </source>
</evidence>
<dbReference type="VEuPathDB" id="FungiDB:ASPZODRAFT_101669"/>
<evidence type="ECO:0000256" key="10">
    <source>
        <dbReference type="SAM" id="SignalP"/>
    </source>
</evidence>
<reference evidence="13" key="1">
    <citation type="journal article" date="2017" name="Genome Biol.">
        <title>Comparative genomics reveals high biological diversity and specific adaptations in the industrially and medically important fungal genus Aspergillus.</title>
        <authorList>
            <person name="de Vries R.P."/>
            <person name="Riley R."/>
            <person name="Wiebenga A."/>
            <person name="Aguilar-Osorio G."/>
            <person name="Amillis S."/>
            <person name="Uchima C.A."/>
            <person name="Anderluh G."/>
            <person name="Asadollahi M."/>
            <person name="Askin M."/>
            <person name="Barry K."/>
            <person name="Battaglia E."/>
            <person name="Bayram O."/>
            <person name="Benocci T."/>
            <person name="Braus-Stromeyer S.A."/>
            <person name="Caldana C."/>
            <person name="Canovas D."/>
            <person name="Cerqueira G.C."/>
            <person name="Chen F."/>
            <person name="Chen W."/>
            <person name="Choi C."/>
            <person name="Clum A."/>
            <person name="Dos Santos R.A."/>
            <person name="Damasio A.R."/>
            <person name="Diallinas G."/>
            <person name="Emri T."/>
            <person name="Fekete E."/>
            <person name="Flipphi M."/>
            <person name="Freyberg S."/>
            <person name="Gallo A."/>
            <person name="Gournas C."/>
            <person name="Habgood R."/>
            <person name="Hainaut M."/>
            <person name="Harispe M.L."/>
            <person name="Henrissat B."/>
            <person name="Hilden K.S."/>
            <person name="Hope R."/>
            <person name="Hossain A."/>
            <person name="Karabika E."/>
            <person name="Karaffa L."/>
            <person name="Karanyi Z."/>
            <person name="Krasevec N."/>
            <person name="Kuo A."/>
            <person name="Kusch H."/>
            <person name="LaButti K."/>
            <person name="Lagendijk E.L."/>
            <person name="Lapidus A."/>
            <person name="Levasseur A."/>
            <person name="Lindquist E."/>
            <person name="Lipzen A."/>
            <person name="Logrieco A.F."/>
            <person name="MacCabe A."/>
            <person name="Maekelae M.R."/>
            <person name="Malavazi I."/>
            <person name="Melin P."/>
            <person name="Meyer V."/>
            <person name="Mielnichuk N."/>
            <person name="Miskei M."/>
            <person name="Molnar A.P."/>
            <person name="Mule G."/>
            <person name="Ngan C.Y."/>
            <person name="Orejas M."/>
            <person name="Orosz E."/>
            <person name="Ouedraogo J.P."/>
            <person name="Overkamp K.M."/>
            <person name="Park H.-S."/>
            <person name="Perrone G."/>
            <person name="Piumi F."/>
            <person name="Punt P.J."/>
            <person name="Ram A.F."/>
            <person name="Ramon A."/>
            <person name="Rauscher S."/>
            <person name="Record E."/>
            <person name="Riano-Pachon D.M."/>
            <person name="Robert V."/>
            <person name="Roehrig J."/>
            <person name="Ruller R."/>
            <person name="Salamov A."/>
            <person name="Salih N.S."/>
            <person name="Samson R.A."/>
            <person name="Sandor E."/>
            <person name="Sanguinetti M."/>
            <person name="Schuetze T."/>
            <person name="Sepcic K."/>
            <person name="Shelest E."/>
            <person name="Sherlock G."/>
            <person name="Sophianopoulou V."/>
            <person name="Squina F.M."/>
            <person name="Sun H."/>
            <person name="Susca A."/>
            <person name="Todd R.B."/>
            <person name="Tsang A."/>
            <person name="Unkles S.E."/>
            <person name="van de Wiele N."/>
            <person name="van Rossen-Uffink D."/>
            <person name="Oliveira J.V."/>
            <person name="Vesth T.C."/>
            <person name="Visser J."/>
            <person name="Yu J.-H."/>
            <person name="Zhou M."/>
            <person name="Andersen M.R."/>
            <person name="Archer D.B."/>
            <person name="Baker S.E."/>
            <person name="Benoit I."/>
            <person name="Brakhage A.A."/>
            <person name="Braus G.H."/>
            <person name="Fischer R."/>
            <person name="Frisvad J.C."/>
            <person name="Goldman G.H."/>
            <person name="Houbraken J."/>
            <person name="Oakley B."/>
            <person name="Pocsi I."/>
            <person name="Scazzocchio C."/>
            <person name="Seiboth B."/>
            <person name="vanKuyk P.A."/>
            <person name="Wortman J."/>
            <person name="Dyer P.S."/>
            <person name="Grigoriev I.V."/>
        </authorList>
    </citation>
    <scope>NUCLEOTIDE SEQUENCE [LARGE SCALE GENOMIC DNA]</scope>
    <source>
        <strain evidence="13">CBS 506.65</strain>
    </source>
</reference>
<dbReference type="SUPFAM" id="SSF54897">
    <property type="entry name" value="Protease propeptides/inhibitors"/>
    <property type="match status" value="1"/>
</dbReference>
<feature type="binding site" evidence="9">
    <location>
        <position position="606"/>
    </location>
    <ligand>
        <name>Ca(2+)</name>
        <dbReference type="ChEBI" id="CHEBI:29108"/>
    </ligand>
</feature>
<evidence type="ECO:0000256" key="8">
    <source>
        <dbReference type="ARBA" id="ARBA00023145"/>
    </source>
</evidence>
<dbReference type="SMART" id="SM00944">
    <property type="entry name" value="Pro-kuma_activ"/>
    <property type="match status" value="1"/>
</dbReference>
<comment type="cofactor">
    <cofactor evidence="9">
        <name>Ca(2+)</name>
        <dbReference type="ChEBI" id="CHEBI:29108"/>
    </cofactor>
    <text evidence="9">Binds 1 Ca(2+) ion per subunit.</text>
</comment>
<dbReference type="SUPFAM" id="SSF52743">
    <property type="entry name" value="Subtilisin-like"/>
    <property type="match status" value="1"/>
</dbReference>
<evidence type="ECO:0000256" key="9">
    <source>
        <dbReference type="PROSITE-ProRule" id="PRU01032"/>
    </source>
</evidence>
<dbReference type="Proteomes" id="UP000184188">
    <property type="component" value="Unassembled WGS sequence"/>
</dbReference>
<evidence type="ECO:0000313" key="13">
    <source>
        <dbReference type="Proteomes" id="UP000184188"/>
    </source>
</evidence>
<keyword evidence="8" id="KW-0865">Zymogen</keyword>
<feature type="binding site" evidence="9">
    <location>
        <position position="624"/>
    </location>
    <ligand>
        <name>Ca(2+)</name>
        <dbReference type="ChEBI" id="CHEBI:29108"/>
    </ligand>
</feature>
<evidence type="ECO:0000256" key="7">
    <source>
        <dbReference type="ARBA" id="ARBA00022837"/>
    </source>
</evidence>
<feature type="active site" description="Charge relay system" evidence="9">
    <location>
        <position position="295"/>
    </location>
</feature>
<feature type="active site" description="Charge relay system" evidence="9">
    <location>
        <position position="564"/>
    </location>
</feature>
<feature type="chain" id="PRO_5013154727" description="Peptidase S53 domain-containing protein" evidence="10">
    <location>
        <begin position="16"/>
        <end position="646"/>
    </location>
</feature>
<proteinExistence type="predicted"/>
<evidence type="ECO:0000313" key="12">
    <source>
        <dbReference type="EMBL" id="OJJ43932.1"/>
    </source>
</evidence>
<dbReference type="InterPro" id="IPR050819">
    <property type="entry name" value="Tripeptidyl-peptidase_I"/>
</dbReference>
<dbReference type="STRING" id="1073090.A0A1L9S9R7"/>
<dbReference type="RefSeq" id="XP_022578442.1">
    <property type="nucleotide sequence ID" value="XM_022720793.1"/>
</dbReference>
<dbReference type="PANTHER" id="PTHR14218:SF19">
    <property type="entry name" value="SERINE PROTEASE AORO, PUTATIVE (AFU_ORTHOLOGUE AFUA_6G10250)-RELATED"/>
    <property type="match status" value="1"/>
</dbReference>
<dbReference type="CDD" id="cd04056">
    <property type="entry name" value="Peptidases_S53"/>
    <property type="match status" value="1"/>
</dbReference>
<feature type="binding site" evidence="9">
    <location>
        <position position="626"/>
    </location>
    <ligand>
        <name>Ca(2+)</name>
        <dbReference type="ChEBI" id="CHEBI:29108"/>
    </ligand>
</feature>
<sequence length="646" mass="69196">MKFFAVLAFVAGTLTAPTDRLVVHERRDALPSAWRETSRVHEKTMLPVRIGLTQQNLDISHDLLMEVSNYSSPRYGQYYSAQEVYDIFAPSEESISAVRGWLESAGIDAHRISLSTNKQWLQFDAEAGVLENVLDAEYYLYSHSDTGMSHVACREYSLPESVRAHVDYITPGVKLLKVSGAAKATKRGSFDLKTDPSKAKSLNVSLDSLASCDTSVTPACIRAMYNISEGTKATPNNELGIFECLGDIYSQEDLDLFFSTLAPNIPNGTHPIPNLIDGAVDTVPVSEAGGESSIDFQVSYPIIWPQNSVLYQTDDPVYEANYTFRGFLNNFLDAIDGSYCTFSAYNETGNSPLLDPPYPDPAPGGYKGTLQCGVYQPTNVISISYTEVEADLPISYQRRQCLEWLKLGLQGVTVVIASGDAGVQGVPGDPTPSGCLGVNHTIFVPYFPVNCPYTTVVGATYLPAGASVSSSTGSAAEHASADFPSGGGFSNIFARPAYQASAVEAYLAANPPPFPSYASINNDSFGADGGVYNRIGRAYPDVSAVGENLVISYRDVLVHLGGTSASAPIFAAVLTRINEERLARGMSTVGFANPALYANPQAFHDITVGNNSGCGTAGFSAAQGWDPVTGLGTPDYPKLLEVFLGS</sequence>
<dbReference type="CDD" id="cd11377">
    <property type="entry name" value="Pro-peptidase_S53"/>
    <property type="match status" value="1"/>
</dbReference>
<dbReference type="PANTHER" id="PTHR14218">
    <property type="entry name" value="PROTEASE S8 TRIPEPTIDYL PEPTIDASE I CLN2"/>
    <property type="match status" value="1"/>
</dbReference>
<dbReference type="GO" id="GO:0006508">
    <property type="term" value="P:proteolysis"/>
    <property type="evidence" value="ECO:0007669"/>
    <property type="project" value="UniProtKB-KW"/>
</dbReference>
<feature type="binding site" evidence="9">
    <location>
        <position position="605"/>
    </location>
    <ligand>
        <name>Ca(2+)</name>
        <dbReference type="ChEBI" id="CHEBI:29108"/>
    </ligand>
</feature>
<protein>
    <recommendedName>
        <fullName evidence="11">Peptidase S53 domain-containing protein</fullName>
    </recommendedName>
</protein>
<evidence type="ECO:0000256" key="3">
    <source>
        <dbReference type="ARBA" id="ARBA00022723"/>
    </source>
</evidence>
<comment type="subcellular location">
    <subcellularLocation>
        <location evidence="1">Secreted</location>
        <location evidence="1">Extracellular space</location>
    </subcellularLocation>
</comment>
<keyword evidence="7 9" id="KW-0106">Calcium</keyword>
<dbReference type="OrthoDB" id="409122at2759"/>
<organism evidence="12 13">
    <name type="scientific">Penicilliopsis zonata CBS 506.65</name>
    <dbReference type="NCBI Taxonomy" id="1073090"/>
    <lineage>
        <taxon>Eukaryota</taxon>
        <taxon>Fungi</taxon>
        <taxon>Dikarya</taxon>
        <taxon>Ascomycota</taxon>
        <taxon>Pezizomycotina</taxon>
        <taxon>Eurotiomycetes</taxon>
        <taxon>Eurotiomycetidae</taxon>
        <taxon>Eurotiales</taxon>
        <taxon>Aspergillaceae</taxon>
        <taxon>Penicilliopsis</taxon>
    </lineage>
</organism>
<dbReference type="Pfam" id="PF09286">
    <property type="entry name" value="Pro-kuma_activ"/>
    <property type="match status" value="1"/>
</dbReference>
<dbReference type="GO" id="GO:0046872">
    <property type="term" value="F:metal ion binding"/>
    <property type="evidence" value="ECO:0007669"/>
    <property type="project" value="UniProtKB-UniRule"/>
</dbReference>
<keyword evidence="6 9" id="KW-0720">Serine protease</keyword>
<dbReference type="PROSITE" id="PS51695">
    <property type="entry name" value="SEDOLISIN"/>
    <property type="match status" value="1"/>
</dbReference>
<evidence type="ECO:0000256" key="6">
    <source>
        <dbReference type="ARBA" id="ARBA00022825"/>
    </source>
</evidence>
<name>A0A1L9S9R7_9EURO</name>
<keyword evidence="4 10" id="KW-0732">Signal</keyword>
<feature type="active site" description="Charge relay system" evidence="9">
    <location>
        <position position="291"/>
    </location>
</feature>
<keyword evidence="13" id="KW-1185">Reference proteome</keyword>
<dbReference type="EMBL" id="KV878349">
    <property type="protein sequence ID" value="OJJ43932.1"/>
    <property type="molecule type" value="Genomic_DNA"/>
</dbReference>
<dbReference type="AlphaFoldDB" id="A0A1L9S9R7"/>
<dbReference type="GeneID" id="34607258"/>
<dbReference type="Gene3D" id="3.40.50.200">
    <property type="entry name" value="Peptidase S8/S53 domain"/>
    <property type="match status" value="1"/>
</dbReference>
<evidence type="ECO:0000256" key="5">
    <source>
        <dbReference type="ARBA" id="ARBA00022801"/>
    </source>
</evidence>
<feature type="domain" description="Peptidase S53" evidence="11">
    <location>
        <begin position="215"/>
        <end position="646"/>
    </location>
</feature>
<dbReference type="GO" id="GO:0008240">
    <property type="term" value="F:tripeptidyl-peptidase activity"/>
    <property type="evidence" value="ECO:0007669"/>
    <property type="project" value="TreeGrafter"/>
</dbReference>
<keyword evidence="5 9" id="KW-0378">Hydrolase</keyword>
<feature type="signal peptide" evidence="10">
    <location>
        <begin position="1"/>
        <end position="15"/>
    </location>
</feature>
<evidence type="ECO:0000256" key="4">
    <source>
        <dbReference type="ARBA" id="ARBA00022729"/>
    </source>
</evidence>
<gene>
    <name evidence="12" type="ORF">ASPZODRAFT_101669</name>
</gene>
<keyword evidence="3 9" id="KW-0479">Metal-binding</keyword>